<evidence type="ECO:0000313" key="6">
    <source>
        <dbReference type="EMBL" id="MBB5016016.1"/>
    </source>
</evidence>
<comment type="caution">
    <text evidence="6">The sequence shown here is derived from an EMBL/GenBank/DDBJ whole genome shotgun (WGS) entry which is preliminary data.</text>
</comment>
<dbReference type="EMBL" id="JACHHX010000013">
    <property type="protein sequence ID" value="MBB5016016.1"/>
    <property type="molecule type" value="Genomic_DNA"/>
</dbReference>
<evidence type="ECO:0000259" key="5">
    <source>
        <dbReference type="PROSITE" id="PS50887"/>
    </source>
</evidence>
<feature type="transmembrane region" description="Helical" evidence="4">
    <location>
        <begin position="219"/>
        <end position="242"/>
    </location>
</feature>
<dbReference type="Pfam" id="PF07695">
    <property type="entry name" value="7TMR-DISM_7TM"/>
    <property type="match status" value="1"/>
</dbReference>
<sequence length="570" mass="61210">MRSTAVAGQRRSRGAGSAWAGVVVLLLAWLSVAASAHAGHDIPLHGLWAPAESADPGDWRGQGEPFDPTALKVFPRGPAGAWVALYPRAGEWPAATLIVVVRQPGLESVVFHSPDGGVARASSLRLEGDALAGHGRLAFQVRAPPDAGEALLLRLEPLDGIASAVGFAVQDQATYLREDARWVAFASACFGVMLAMAVVTLFFSFWLRDITFLLHTGYVLSYALIQAIQTGYAFSVLEWTLIAEAPRAWGRTATAVSVILAILFLDRFVALDRHAPRMRRLVLLLGAAVGANVLLGFLPLQPAQALARALINPLLMLAGPAVLASALVAWYHGSRYAGFFLLGWTPLLALTVLDSAQLFGALPGWSWVSGAALAAGSFEALVLSLGLAERTLGVRRDREQAHRLADIDPLTSLLNRRGLERRLDALIAAAERTGEPLTLLFLDLDRFKSLNDNFGHVEGDRALTVLADCLRAETRSRDVIGRYGGEEFLVVLPECDVDLGLQVAERIRQRLERRGIPVDPAGTPLTVSVGLAVRHRGEGVTALIERADQAMYEAKNSGRNWVALASSQPG</sequence>
<protein>
    <recommendedName>
        <fullName evidence="2">diguanylate cyclase</fullName>
        <ecNumber evidence="2">2.7.7.65</ecNumber>
    </recommendedName>
</protein>
<feature type="transmembrane region" description="Helical" evidence="4">
    <location>
        <begin position="248"/>
        <end position="269"/>
    </location>
</feature>
<dbReference type="Proteomes" id="UP000519004">
    <property type="component" value="Unassembled WGS sequence"/>
</dbReference>
<feature type="transmembrane region" description="Helical" evidence="4">
    <location>
        <begin position="310"/>
        <end position="331"/>
    </location>
</feature>
<keyword evidence="4" id="KW-0812">Transmembrane</keyword>
<evidence type="ECO:0000256" key="1">
    <source>
        <dbReference type="ARBA" id="ARBA00001946"/>
    </source>
</evidence>
<feature type="transmembrane region" description="Helical" evidence="4">
    <location>
        <begin position="182"/>
        <end position="207"/>
    </location>
</feature>
<keyword evidence="7" id="KW-1185">Reference proteome</keyword>
<dbReference type="SUPFAM" id="SSF55073">
    <property type="entry name" value="Nucleotide cyclase"/>
    <property type="match status" value="1"/>
</dbReference>
<dbReference type="Pfam" id="PF00990">
    <property type="entry name" value="GGDEF"/>
    <property type="match status" value="1"/>
</dbReference>
<dbReference type="CDD" id="cd01949">
    <property type="entry name" value="GGDEF"/>
    <property type="match status" value="1"/>
</dbReference>
<dbReference type="InterPro" id="IPR000160">
    <property type="entry name" value="GGDEF_dom"/>
</dbReference>
<reference evidence="6 7" key="1">
    <citation type="submission" date="2020-08" db="EMBL/GenBank/DDBJ databases">
        <title>Genomic Encyclopedia of Type Strains, Phase IV (KMG-IV): sequencing the most valuable type-strain genomes for metagenomic binning, comparative biology and taxonomic classification.</title>
        <authorList>
            <person name="Goeker M."/>
        </authorList>
    </citation>
    <scope>NUCLEOTIDE SEQUENCE [LARGE SCALE GENOMIC DNA]</scope>
    <source>
        <strain evidence="6 7">DSM 25897</strain>
    </source>
</reference>
<dbReference type="SMART" id="SM00267">
    <property type="entry name" value="GGDEF"/>
    <property type="match status" value="1"/>
</dbReference>
<accession>A0A7W7Y0T9</accession>
<dbReference type="PANTHER" id="PTHR45138:SF9">
    <property type="entry name" value="DIGUANYLATE CYCLASE DGCM-RELATED"/>
    <property type="match status" value="1"/>
</dbReference>
<comment type="cofactor">
    <cofactor evidence="1">
        <name>Mg(2+)</name>
        <dbReference type="ChEBI" id="CHEBI:18420"/>
    </cofactor>
</comment>
<keyword evidence="4" id="KW-1133">Transmembrane helix</keyword>
<evidence type="ECO:0000256" key="2">
    <source>
        <dbReference type="ARBA" id="ARBA00012528"/>
    </source>
</evidence>
<dbReference type="NCBIfam" id="TIGR00254">
    <property type="entry name" value="GGDEF"/>
    <property type="match status" value="1"/>
</dbReference>
<feature type="transmembrane region" description="Helical" evidence="4">
    <location>
        <begin position="281"/>
        <end position="298"/>
    </location>
</feature>
<evidence type="ECO:0000256" key="4">
    <source>
        <dbReference type="SAM" id="Phobius"/>
    </source>
</evidence>
<dbReference type="InterPro" id="IPR050469">
    <property type="entry name" value="Diguanylate_Cyclase"/>
</dbReference>
<evidence type="ECO:0000256" key="3">
    <source>
        <dbReference type="ARBA" id="ARBA00034247"/>
    </source>
</evidence>
<gene>
    <name evidence="6" type="ORF">HNQ58_001926</name>
</gene>
<dbReference type="RefSeq" id="WP_183948690.1">
    <property type="nucleotide sequence ID" value="NZ_JACHHX010000013.1"/>
</dbReference>
<feature type="transmembrane region" description="Helical" evidence="4">
    <location>
        <begin position="338"/>
        <end position="359"/>
    </location>
</feature>
<dbReference type="PROSITE" id="PS50887">
    <property type="entry name" value="GGDEF"/>
    <property type="match status" value="1"/>
</dbReference>
<dbReference type="FunFam" id="3.30.70.270:FF:000001">
    <property type="entry name" value="Diguanylate cyclase domain protein"/>
    <property type="match status" value="1"/>
</dbReference>
<comment type="catalytic activity">
    <reaction evidence="3">
        <text>2 GTP = 3',3'-c-di-GMP + 2 diphosphate</text>
        <dbReference type="Rhea" id="RHEA:24898"/>
        <dbReference type="ChEBI" id="CHEBI:33019"/>
        <dbReference type="ChEBI" id="CHEBI:37565"/>
        <dbReference type="ChEBI" id="CHEBI:58805"/>
        <dbReference type="EC" id="2.7.7.65"/>
    </reaction>
</comment>
<dbReference type="EC" id="2.7.7.65" evidence="2"/>
<dbReference type="InterPro" id="IPR011623">
    <property type="entry name" value="7TMR_DISM_rcpt_extracell_dom1"/>
</dbReference>
<proteinExistence type="predicted"/>
<dbReference type="PANTHER" id="PTHR45138">
    <property type="entry name" value="REGULATORY COMPONENTS OF SENSORY TRANSDUCTION SYSTEM"/>
    <property type="match status" value="1"/>
</dbReference>
<organism evidence="6 7">
    <name type="scientific">Rehaibacterium terrae</name>
    <dbReference type="NCBI Taxonomy" id="1341696"/>
    <lineage>
        <taxon>Bacteria</taxon>
        <taxon>Pseudomonadati</taxon>
        <taxon>Pseudomonadota</taxon>
        <taxon>Gammaproteobacteria</taxon>
        <taxon>Lysobacterales</taxon>
        <taxon>Lysobacteraceae</taxon>
        <taxon>Rehaibacterium</taxon>
    </lineage>
</organism>
<evidence type="ECO:0000313" key="7">
    <source>
        <dbReference type="Proteomes" id="UP000519004"/>
    </source>
</evidence>
<feature type="transmembrane region" description="Helical" evidence="4">
    <location>
        <begin position="365"/>
        <end position="388"/>
    </location>
</feature>
<dbReference type="Gene3D" id="3.30.70.270">
    <property type="match status" value="1"/>
</dbReference>
<dbReference type="GO" id="GO:0052621">
    <property type="term" value="F:diguanylate cyclase activity"/>
    <property type="evidence" value="ECO:0007669"/>
    <property type="project" value="UniProtKB-EC"/>
</dbReference>
<name>A0A7W7Y0T9_9GAMM</name>
<feature type="domain" description="GGDEF" evidence="5">
    <location>
        <begin position="435"/>
        <end position="567"/>
    </location>
</feature>
<dbReference type="InterPro" id="IPR043128">
    <property type="entry name" value="Rev_trsase/Diguanyl_cyclase"/>
</dbReference>
<dbReference type="AlphaFoldDB" id="A0A7W7Y0T9"/>
<keyword evidence="4" id="KW-0472">Membrane</keyword>
<dbReference type="InterPro" id="IPR029787">
    <property type="entry name" value="Nucleotide_cyclase"/>
</dbReference>